<keyword evidence="3" id="KW-1185">Reference proteome</keyword>
<dbReference type="EMBL" id="JAKUCV010003233">
    <property type="protein sequence ID" value="KAJ4839669.1"/>
    <property type="molecule type" value="Genomic_DNA"/>
</dbReference>
<keyword evidence="1" id="KW-0812">Transmembrane</keyword>
<reference evidence="2" key="2">
    <citation type="journal article" date="2023" name="Plants (Basel)">
        <title>Annotation of the Turnera subulata (Passifloraceae) Draft Genome Reveals the S-Locus Evolved after the Divergence of Turneroideae from Passifloroideae in a Stepwise Manner.</title>
        <authorList>
            <person name="Henning P.M."/>
            <person name="Roalson E.H."/>
            <person name="Mir W."/>
            <person name="McCubbin A.G."/>
            <person name="Shore J.S."/>
        </authorList>
    </citation>
    <scope>NUCLEOTIDE SEQUENCE</scope>
    <source>
        <strain evidence="2">F60SS</strain>
    </source>
</reference>
<evidence type="ECO:0000313" key="3">
    <source>
        <dbReference type="Proteomes" id="UP001141552"/>
    </source>
</evidence>
<sequence length="54" mass="5770">MACGTSRKDQSINISHIGVSVTIVCSLVYTMANLTLPSVIVEEILALLPNKSTH</sequence>
<comment type="caution">
    <text evidence="2">The sequence shown here is derived from an EMBL/GenBank/DDBJ whole genome shotgun (WGS) entry which is preliminary data.</text>
</comment>
<evidence type="ECO:0000256" key="1">
    <source>
        <dbReference type="SAM" id="Phobius"/>
    </source>
</evidence>
<accession>A0A9Q0JFG2</accession>
<gene>
    <name evidence="2" type="ORF">Tsubulata_019191</name>
</gene>
<proteinExistence type="predicted"/>
<protein>
    <submittedName>
        <fullName evidence="2">Uncharacterized protein</fullName>
    </submittedName>
</protein>
<reference evidence="2" key="1">
    <citation type="submission" date="2022-02" db="EMBL/GenBank/DDBJ databases">
        <authorList>
            <person name="Henning P.M."/>
            <person name="McCubbin A.G."/>
            <person name="Shore J.S."/>
        </authorList>
    </citation>
    <scope>NUCLEOTIDE SEQUENCE</scope>
    <source>
        <strain evidence="2">F60SS</strain>
        <tissue evidence="2">Leaves</tissue>
    </source>
</reference>
<keyword evidence="1" id="KW-1133">Transmembrane helix</keyword>
<name>A0A9Q0JFG2_9ROSI</name>
<feature type="transmembrane region" description="Helical" evidence="1">
    <location>
        <begin position="12"/>
        <end position="32"/>
    </location>
</feature>
<dbReference type="Proteomes" id="UP001141552">
    <property type="component" value="Unassembled WGS sequence"/>
</dbReference>
<organism evidence="2 3">
    <name type="scientific">Turnera subulata</name>
    <dbReference type="NCBI Taxonomy" id="218843"/>
    <lineage>
        <taxon>Eukaryota</taxon>
        <taxon>Viridiplantae</taxon>
        <taxon>Streptophyta</taxon>
        <taxon>Embryophyta</taxon>
        <taxon>Tracheophyta</taxon>
        <taxon>Spermatophyta</taxon>
        <taxon>Magnoliopsida</taxon>
        <taxon>eudicotyledons</taxon>
        <taxon>Gunneridae</taxon>
        <taxon>Pentapetalae</taxon>
        <taxon>rosids</taxon>
        <taxon>fabids</taxon>
        <taxon>Malpighiales</taxon>
        <taxon>Passifloraceae</taxon>
        <taxon>Turnera</taxon>
    </lineage>
</organism>
<dbReference type="AlphaFoldDB" id="A0A9Q0JFG2"/>
<keyword evidence="1" id="KW-0472">Membrane</keyword>
<evidence type="ECO:0000313" key="2">
    <source>
        <dbReference type="EMBL" id="KAJ4839669.1"/>
    </source>
</evidence>